<feature type="transmembrane region" description="Helical" evidence="2">
    <location>
        <begin position="43"/>
        <end position="62"/>
    </location>
</feature>
<keyword evidence="2" id="KW-0472">Membrane</keyword>
<organism evidence="3 4">
    <name type="scientific">Oceaniovalibus guishaninsula JLT2003</name>
    <dbReference type="NCBI Taxonomy" id="1231392"/>
    <lineage>
        <taxon>Bacteria</taxon>
        <taxon>Pseudomonadati</taxon>
        <taxon>Pseudomonadota</taxon>
        <taxon>Alphaproteobacteria</taxon>
        <taxon>Rhodobacterales</taxon>
        <taxon>Roseobacteraceae</taxon>
        <taxon>Oceaniovalibus</taxon>
    </lineage>
</organism>
<dbReference type="eggNOG" id="ENOG5032YDV">
    <property type="taxonomic scope" value="Bacteria"/>
</dbReference>
<protein>
    <submittedName>
        <fullName evidence="3">Uncharacterized protein</fullName>
    </submittedName>
</protein>
<evidence type="ECO:0000256" key="2">
    <source>
        <dbReference type="SAM" id="Phobius"/>
    </source>
</evidence>
<dbReference type="PATRIC" id="fig|1231392.3.peg.76"/>
<accession>K2HT96</accession>
<keyword evidence="4" id="KW-1185">Reference proteome</keyword>
<feature type="transmembrane region" description="Helical" evidence="2">
    <location>
        <begin position="12"/>
        <end position="31"/>
    </location>
</feature>
<dbReference type="EMBL" id="AMGO01000001">
    <property type="protein sequence ID" value="EKE45849.1"/>
    <property type="molecule type" value="Genomic_DNA"/>
</dbReference>
<keyword evidence="2" id="KW-1133">Transmembrane helix</keyword>
<reference evidence="3 4" key="1">
    <citation type="journal article" date="2012" name="J. Bacteriol.">
        <title>Draft Genome Sequence of Oceaniovalibus guishaninsula JLT2003T.</title>
        <authorList>
            <person name="Tang K."/>
            <person name="Liu K."/>
            <person name="Jiao N."/>
        </authorList>
    </citation>
    <scope>NUCLEOTIDE SEQUENCE [LARGE SCALE GENOMIC DNA]</scope>
    <source>
        <strain evidence="3 4">JLT2003</strain>
    </source>
</reference>
<name>K2HT96_9RHOB</name>
<sequence>MPQIARFYVRNTAIGFLWAAIFTGLLFYFNIGNLWHLVTHSDIGVLATFLMVFFNGIVFSGVQNGLAIFAMAEKDDDDDRGLPDYTADPLPVAVGRR</sequence>
<evidence type="ECO:0000313" key="4">
    <source>
        <dbReference type="Proteomes" id="UP000006765"/>
    </source>
</evidence>
<dbReference type="OrthoDB" id="8115457at2"/>
<dbReference type="Proteomes" id="UP000006765">
    <property type="component" value="Unassembled WGS sequence"/>
</dbReference>
<dbReference type="RefSeq" id="WP_007425228.1">
    <property type="nucleotide sequence ID" value="NZ_AMGO01000001.1"/>
</dbReference>
<evidence type="ECO:0000256" key="1">
    <source>
        <dbReference type="SAM" id="MobiDB-lite"/>
    </source>
</evidence>
<feature type="region of interest" description="Disordered" evidence="1">
    <location>
        <begin position="76"/>
        <end position="97"/>
    </location>
</feature>
<dbReference type="AlphaFoldDB" id="K2HT96"/>
<keyword evidence="2" id="KW-0812">Transmembrane</keyword>
<gene>
    <name evidence="3" type="ORF">OCGS_0075</name>
</gene>
<comment type="caution">
    <text evidence="3">The sequence shown here is derived from an EMBL/GenBank/DDBJ whole genome shotgun (WGS) entry which is preliminary data.</text>
</comment>
<dbReference type="STRING" id="1231392.OCGS_0075"/>
<evidence type="ECO:0000313" key="3">
    <source>
        <dbReference type="EMBL" id="EKE45849.1"/>
    </source>
</evidence>
<proteinExistence type="predicted"/>